<dbReference type="EMBL" id="VCYH01000001">
    <property type="protein sequence ID" value="MDN7023512.1"/>
    <property type="molecule type" value="Genomic_DNA"/>
</dbReference>
<evidence type="ECO:0000313" key="5">
    <source>
        <dbReference type="Proteomes" id="UP001168338"/>
    </source>
</evidence>
<dbReference type="InterPro" id="IPR015422">
    <property type="entry name" value="PyrdxlP-dep_Trfase_small"/>
</dbReference>
<sequence>MKSQFPKKAVHGGTVLWHTFKGRGELLDFSANLNPYPPDVDWKPDPAVLGDYPDDRYERLKTVIGRTFGRDISEIAVGNGSVELIRTFAAVVLDTGDRFFVENPTFGEYDLAARLAGAEKAADPSAAVVRFCCNPNNPTGTLRRREEVVRLLEDAAASGTHLFLDEAFIELSDPGQSLVDLRHENLFVLRSLTKSFAVPGIRFGYGFGDPDLIERIEVARMPWTVNAFAEAYAIEAFARYGDLEESRTAIARERSRLCGELDRLSLAYGTPAANYILIALPTTANEMTERLLSRNILVRDCSSFGLPEHIRIAVRTREENRELIEALEACLP</sequence>
<dbReference type="CDD" id="cd00609">
    <property type="entry name" value="AAT_like"/>
    <property type="match status" value="1"/>
</dbReference>
<keyword evidence="5" id="KW-1185">Reference proteome</keyword>
<dbReference type="Gene3D" id="3.40.640.10">
    <property type="entry name" value="Type I PLP-dependent aspartate aminotransferase-like (Major domain)"/>
    <property type="match status" value="1"/>
</dbReference>
<evidence type="ECO:0000256" key="2">
    <source>
        <dbReference type="ARBA" id="ARBA00022898"/>
    </source>
</evidence>
<protein>
    <submittedName>
        <fullName evidence="4">Histidinol-phosphate aminotransferase family protein</fullName>
    </submittedName>
</protein>
<evidence type="ECO:0000259" key="3">
    <source>
        <dbReference type="Pfam" id="PF00155"/>
    </source>
</evidence>
<evidence type="ECO:0000313" key="4">
    <source>
        <dbReference type="EMBL" id="MDN7023512.1"/>
    </source>
</evidence>
<evidence type="ECO:0000256" key="1">
    <source>
        <dbReference type="ARBA" id="ARBA00001933"/>
    </source>
</evidence>
<keyword evidence="2" id="KW-0663">Pyridoxal phosphate</keyword>
<accession>A0ABT8M6E7</accession>
<dbReference type="Pfam" id="PF00155">
    <property type="entry name" value="Aminotran_1_2"/>
    <property type="match status" value="2"/>
</dbReference>
<dbReference type="Gene3D" id="3.90.1150.10">
    <property type="entry name" value="Aspartate Aminotransferase, domain 1"/>
    <property type="match status" value="1"/>
</dbReference>
<dbReference type="PANTHER" id="PTHR42885:SF1">
    <property type="entry name" value="THREONINE-PHOSPHATE DECARBOXYLASE"/>
    <property type="match status" value="1"/>
</dbReference>
<feature type="domain" description="Aminotransferase class I/classII large" evidence="3">
    <location>
        <begin position="131"/>
        <end position="327"/>
    </location>
</feature>
<name>A0ABT8M6E7_9EURY</name>
<gene>
    <name evidence="4" type="ORF">FGU65_01115</name>
</gene>
<keyword evidence="4" id="KW-0808">Transferase</keyword>
<dbReference type="InterPro" id="IPR015421">
    <property type="entry name" value="PyrdxlP-dep_Trfase_major"/>
</dbReference>
<dbReference type="Proteomes" id="UP001168338">
    <property type="component" value="Unassembled WGS sequence"/>
</dbReference>
<feature type="domain" description="Aminotransferase class I/classII large" evidence="3">
    <location>
        <begin position="73"/>
        <end position="119"/>
    </location>
</feature>
<organism evidence="4 5">
    <name type="scientific">Methanoculleus frigidifontis</name>
    <dbReference type="NCBI Taxonomy" id="2584085"/>
    <lineage>
        <taxon>Archaea</taxon>
        <taxon>Methanobacteriati</taxon>
        <taxon>Methanobacteriota</taxon>
        <taxon>Stenosarchaea group</taxon>
        <taxon>Methanomicrobia</taxon>
        <taxon>Methanomicrobiales</taxon>
        <taxon>Methanomicrobiaceae</taxon>
        <taxon>Methanoculleus</taxon>
    </lineage>
</organism>
<comment type="caution">
    <text evidence="4">The sequence shown here is derived from an EMBL/GenBank/DDBJ whole genome shotgun (WGS) entry which is preliminary data.</text>
</comment>
<comment type="cofactor">
    <cofactor evidence="1">
        <name>pyridoxal 5'-phosphate</name>
        <dbReference type="ChEBI" id="CHEBI:597326"/>
    </cofactor>
</comment>
<dbReference type="PANTHER" id="PTHR42885">
    <property type="entry name" value="HISTIDINOL-PHOSPHATE AMINOTRANSFERASE-RELATED"/>
    <property type="match status" value="1"/>
</dbReference>
<keyword evidence="4" id="KW-0032">Aminotransferase</keyword>
<dbReference type="GO" id="GO:0008483">
    <property type="term" value="F:transaminase activity"/>
    <property type="evidence" value="ECO:0007669"/>
    <property type="project" value="UniProtKB-KW"/>
</dbReference>
<proteinExistence type="predicted"/>
<dbReference type="InterPro" id="IPR015424">
    <property type="entry name" value="PyrdxlP-dep_Trfase"/>
</dbReference>
<dbReference type="SUPFAM" id="SSF53383">
    <property type="entry name" value="PLP-dependent transferases"/>
    <property type="match status" value="1"/>
</dbReference>
<dbReference type="InterPro" id="IPR004839">
    <property type="entry name" value="Aminotransferase_I/II_large"/>
</dbReference>
<reference evidence="4" key="1">
    <citation type="submission" date="2019-05" db="EMBL/GenBank/DDBJ databases">
        <title>Methanoculleus sp. FWC-SCC1, a methanogenic archaeon isolated from deep marine cold seep.</title>
        <authorList>
            <person name="Chen Y.-W."/>
            <person name="Chen S.-C."/>
            <person name="Teng N.-H."/>
            <person name="Lai M.-C."/>
        </authorList>
    </citation>
    <scope>NUCLEOTIDE SEQUENCE</scope>
    <source>
        <strain evidence="4">FWC-SCC1</strain>
    </source>
</reference>
<dbReference type="RefSeq" id="WP_301662554.1">
    <property type="nucleotide sequence ID" value="NZ_VCYH01000001.1"/>
</dbReference>